<gene>
    <name evidence="4" type="ORF">E3N88_04807</name>
</gene>
<dbReference type="FunFam" id="1.25.40.10:FF:000125">
    <property type="entry name" value="Pentatricopeptide repeat-containing protein"/>
    <property type="match status" value="1"/>
</dbReference>
<dbReference type="InterPro" id="IPR046960">
    <property type="entry name" value="PPR_At4g14850-like_plant"/>
</dbReference>
<dbReference type="InterPro" id="IPR002885">
    <property type="entry name" value="PPR_rpt"/>
</dbReference>
<dbReference type="Pfam" id="PF01535">
    <property type="entry name" value="PPR"/>
    <property type="match status" value="6"/>
</dbReference>
<evidence type="ECO:0000313" key="5">
    <source>
        <dbReference type="Proteomes" id="UP000326396"/>
    </source>
</evidence>
<dbReference type="GO" id="GO:0009451">
    <property type="term" value="P:RNA modification"/>
    <property type="evidence" value="ECO:0007669"/>
    <property type="project" value="InterPro"/>
</dbReference>
<comment type="similarity">
    <text evidence="1">Belongs to the PPR family. PCMP-H subfamily.</text>
</comment>
<feature type="repeat" description="PPR" evidence="3">
    <location>
        <begin position="257"/>
        <end position="291"/>
    </location>
</feature>
<dbReference type="FunFam" id="1.25.40.10:FF:001093">
    <property type="entry name" value="Pentatricopeptide repeat-containing protein At2g34400"/>
    <property type="match status" value="1"/>
</dbReference>
<keyword evidence="2" id="KW-0677">Repeat</keyword>
<evidence type="ECO:0000256" key="2">
    <source>
        <dbReference type="ARBA" id="ARBA00022737"/>
    </source>
</evidence>
<dbReference type="Pfam" id="PF13041">
    <property type="entry name" value="PPR_2"/>
    <property type="match status" value="3"/>
</dbReference>
<dbReference type="GO" id="GO:0048731">
    <property type="term" value="P:system development"/>
    <property type="evidence" value="ECO:0007669"/>
    <property type="project" value="UniProtKB-ARBA"/>
</dbReference>
<feature type="repeat" description="PPR" evidence="3">
    <location>
        <begin position="358"/>
        <end position="392"/>
    </location>
</feature>
<dbReference type="FunFam" id="1.25.40.10:FF:000333">
    <property type="entry name" value="Pentatricopeptide repeat-containing protein"/>
    <property type="match status" value="1"/>
</dbReference>
<feature type="repeat" description="PPR" evidence="3">
    <location>
        <begin position="195"/>
        <end position="229"/>
    </location>
</feature>
<dbReference type="Pfam" id="PF20431">
    <property type="entry name" value="E_motif"/>
    <property type="match status" value="1"/>
</dbReference>
<dbReference type="PANTHER" id="PTHR47926:SF436">
    <property type="entry name" value="PENTATRICOPEPTIDE REPEAT-CONTAINING PROTEIN ELI1, CHLOROPLASTIC-LIKE ISOFORM X2"/>
    <property type="match status" value="1"/>
</dbReference>
<feature type="repeat" description="PPR" evidence="3">
    <location>
        <begin position="133"/>
        <end position="167"/>
    </location>
</feature>
<sequence>MLVSRLSRAILDNICFITASNPFIGRYISTNVLDFPSFRDVYKSNVRIGRLSREGKMDLARKLFDEMPNRDVVSWNAIITGYWKNGLIEESKRLFDSMPLRNVVSWNSMIAGCIECGSIDAAYLYFNEMPKRNIASWNAMISGFIRHEMIEESLKLFEEMPRRNVISYTAMIDGYAQIGEIEKARKLFESMPIRNEVSWTVMISAYVEIGKFDEAKELFGQMPYKNVVSVTSMITGYCKEGNMDDARVLFEQIQHRDDVSYNAMITGYAQNGRGEEALRLLIDMIRSRLRPDQYTLVSILAACSSLASLTEGKQTHALVFKYRFNTNVSVGNALITMYSKCGNILDFESIFEHICTPNIVSWNTIIAAFAQHGLYEKAVCYFKKIELHGIEPDGITFLSLLSACGHAGMVKESLYWFESMKTIYKAEPRYEHYACLIDILGRSGQVEKAYKMIQEMPFEADFGVWGALLAGCCFSLNIELAELAAQEIMKLDPKNSGAYVMLSNIYAASGLWRKVTKVRLLMKENDVKKQTAFSWMEIDNMVHHFVGGDASHLAIDEVHAVIVQLYSHMKSQLTIDEGYECFI</sequence>
<comment type="caution">
    <text evidence="4">The sequence shown here is derived from an EMBL/GenBank/DDBJ whole genome shotgun (WGS) entry which is preliminary data.</text>
</comment>
<dbReference type="GO" id="GO:0003723">
    <property type="term" value="F:RNA binding"/>
    <property type="evidence" value="ECO:0007669"/>
    <property type="project" value="InterPro"/>
</dbReference>
<dbReference type="InterPro" id="IPR011990">
    <property type="entry name" value="TPR-like_helical_dom_sf"/>
</dbReference>
<dbReference type="Gene3D" id="1.25.40.10">
    <property type="entry name" value="Tetratricopeptide repeat domain"/>
    <property type="match status" value="5"/>
</dbReference>
<dbReference type="EMBL" id="SZYD01000002">
    <property type="protein sequence ID" value="KAD7117539.1"/>
    <property type="molecule type" value="Genomic_DNA"/>
</dbReference>
<evidence type="ECO:0000313" key="4">
    <source>
        <dbReference type="EMBL" id="KAD7117539.1"/>
    </source>
</evidence>
<evidence type="ECO:0000256" key="1">
    <source>
        <dbReference type="ARBA" id="ARBA00006643"/>
    </source>
</evidence>
<organism evidence="4 5">
    <name type="scientific">Mikania micrantha</name>
    <name type="common">bitter vine</name>
    <dbReference type="NCBI Taxonomy" id="192012"/>
    <lineage>
        <taxon>Eukaryota</taxon>
        <taxon>Viridiplantae</taxon>
        <taxon>Streptophyta</taxon>
        <taxon>Embryophyta</taxon>
        <taxon>Tracheophyta</taxon>
        <taxon>Spermatophyta</taxon>
        <taxon>Magnoliopsida</taxon>
        <taxon>eudicotyledons</taxon>
        <taxon>Gunneridae</taxon>
        <taxon>Pentapetalae</taxon>
        <taxon>asterids</taxon>
        <taxon>campanulids</taxon>
        <taxon>Asterales</taxon>
        <taxon>Asteraceae</taxon>
        <taxon>Asteroideae</taxon>
        <taxon>Heliantheae alliance</taxon>
        <taxon>Eupatorieae</taxon>
        <taxon>Mikania</taxon>
    </lineage>
</organism>
<dbReference type="PANTHER" id="PTHR47926">
    <property type="entry name" value="PENTATRICOPEPTIDE REPEAT-CONTAINING PROTEIN"/>
    <property type="match status" value="1"/>
</dbReference>
<evidence type="ECO:0008006" key="6">
    <source>
        <dbReference type="Google" id="ProtNLM"/>
    </source>
</evidence>
<dbReference type="OrthoDB" id="185373at2759"/>
<evidence type="ECO:0000256" key="3">
    <source>
        <dbReference type="PROSITE-ProRule" id="PRU00708"/>
    </source>
</evidence>
<dbReference type="InterPro" id="IPR046848">
    <property type="entry name" value="E_motif"/>
</dbReference>
<protein>
    <recommendedName>
        <fullName evidence="6">Pentacotripeptide-repeat region of PRORP domain-containing protein</fullName>
    </recommendedName>
</protein>
<feature type="repeat" description="PPR" evidence="3">
    <location>
        <begin position="71"/>
        <end position="105"/>
    </location>
</feature>
<dbReference type="NCBIfam" id="TIGR00756">
    <property type="entry name" value="PPR"/>
    <property type="match status" value="10"/>
</dbReference>
<reference evidence="4 5" key="1">
    <citation type="submission" date="2019-05" db="EMBL/GenBank/DDBJ databases">
        <title>Mikania micrantha, genome provides insights into the molecular mechanism of rapid growth.</title>
        <authorList>
            <person name="Liu B."/>
        </authorList>
    </citation>
    <scope>NUCLEOTIDE SEQUENCE [LARGE SCALE GENOMIC DNA]</scope>
    <source>
        <strain evidence="4">NLD-2019</strain>
        <tissue evidence="4">Leaf</tissue>
    </source>
</reference>
<dbReference type="Proteomes" id="UP000326396">
    <property type="component" value="Linkage Group LG10"/>
</dbReference>
<dbReference type="AlphaFoldDB" id="A0A5N6PVH2"/>
<accession>A0A5N6PVH2</accession>
<dbReference type="PROSITE" id="PS51375">
    <property type="entry name" value="PPR"/>
    <property type="match status" value="5"/>
</dbReference>
<dbReference type="SUPFAM" id="SSF48452">
    <property type="entry name" value="TPR-like"/>
    <property type="match status" value="1"/>
</dbReference>
<keyword evidence="5" id="KW-1185">Reference proteome</keyword>
<proteinExistence type="inferred from homology"/>
<name>A0A5N6PVH2_9ASTR</name>